<dbReference type="EMBL" id="CM034387">
    <property type="protein sequence ID" value="KAJ0183751.1"/>
    <property type="molecule type" value="Genomic_DNA"/>
</dbReference>
<dbReference type="Proteomes" id="UP000824533">
    <property type="component" value="Linkage Group LG01"/>
</dbReference>
<proteinExistence type="predicted"/>
<gene>
    <name evidence="1" type="ORF">K1T71_000174</name>
</gene>
<evidence type="ECO:0000313" key="2">
    <source>
        <dbReference type="Proteomes" id="UP000824533"/>
    </source>
</evidence>
<reference evidence="1 2" key="1">
    <citation type="journal article" date="2021" name="Front. Genet.">
        <title>Chromosome-Level Genome Assembly Reveals Significant Gene Expansion in the Toll and IMD Signaling Pathways of Dendrolimus kikuchii.</title>
        <authorList>
            <person name="Zhou J."/>
            <person name="Wu P."/>
            <person name="Xiong Z."/>
            <person name="Liu N."/>
            <person name="Zhao N."/>
            <person name="Ji M."/>
            <person name="Qiu Y."/>
            <person name="Yang B."/>
        </authorList>
    </citation>
    <scope>NUCLEOTIDE SEQUENCE [LARGE SCALE GENOMIC DNA]</scope>
    <source>
        <strain evidence="1">Ann1</strain>
    </source>
</reference>
<name>A0ACC1DK47_9NEOP</name>
<keyword evidence="2" id="KW-1185">Reference proteome</keyword>
<evidence type="ECO:0000313" key="1">
    <source>
        <dbReference type="EMBL" id="KAJ0183751.1"/>
    </source>
</evidence>
<accession>A0ACC1DK47</accession>
<protein>
    <submittedName>
        <fullName evidence="1">Uncharacterized protein</fullName>
    </submittedName>
</protein>
<comment type="caution">
    <text evidence="1">The sequence shown here is derived from an EMBL/GenBank/DDBJ whole genome shotgun (WGS) entry which is preliminary data.</text>
</comment>
<organism evidence="1 2">
    <name type="scientific">Dendrolimus kikuchii</name>
    <dbReference type="NCBI Taxonomy" id="765133"/>
    <lineage>
        <taxon>Eukaryota</taxon>
        <taxon>Metazoa</taxon>
        <taxon>Ecdysozoa</taxon>
        <taxon>Arthropoda</taxon>
        <taxon>Hexapoda</taxon>
        <taxon>Insecta</taxon>
        <taxon>Pterygota</taxon>
        <taxon>Neoptera</taxon>
        <taxon>Endopterygota</taxon>
        <taxon>Lepidoptera</taxon>
        <taxon>Glossata</taxon>
        <taxon>Ditrysia</taxon>
        <taxon>Bombycoidea</taxon>
        <taxon>Lasiocampidae</taxon>
        <taxon>Dendrolimus</taxon>
    </lineage>
</organism>
<sequence length="77" mass="9048">MPKLNINVNLKFVQLYGEDEYLWDVLVRQVTLFEVDGTAHESACCKTTSEVSPYLRLHRESSHNLHTSKHQDRMLQF</sequence>